<feature type="transmembrane region" description="Helical" evidence="1">
    <location>
        <begin position="24"/>
        <end position="45"/>
    </location>
</feature>
<dbReference type="InterPro" id="IPR011646">
    <property type="entry name" value="KAP_P-loop"/>
</dbReference>
<dbReference type="Pfam" id="PF07693">
    <property type="entry name" value="KAP_NTPase"/>
    <property type="match status" value="1"/>
</dbReference>
<proteinExistence type="predicted"/>
<name>A0A174TZM8_ANAHA</name>
<keyword evidence="1" id="KW-0472">Membrane</keyword>
<keyword evidence="1" id="KW-0812">Transmembrane</keyword>
<dbReference type="EMBL" id="CZAU01000044">
    <property type="protein sequence ID" value="CUQ13911.1"/>
    <property type="molecule type" value="Genomic_DNA"/>
</dbReference>
<feature type="transmembrane region" description="Helical" evidence="1">
    <location>
        <begin position="95"/>
        <end position="114"/>
    </location>
</feature>
<organism evidence="3 4">
    <name type="scientific">Anaerostipes hadrus</name>
    <dbReference type="NCBI Taxonomy" id="649756"/>
    <lineage>
        <taxon>Bacteria</taxon>
        <taxon>Bacillati</taxon>
        <taxon>Bacillota</taxon>
        <taxon>Clostridia</taxon>
        <taxon>Lachnospirales</taxon>
        <taxon>Lachnospiraceae</taxon>
        <taxon>Anaerostipes</taxon>
    </lineage>
</organism>
<evidence type="ECO:0000259" key="2">
    <source>
        <dbReference type="Pfam" id="PF07693"/>
    </source>
</evidence>
<dbReference type="RefSeq" id="WP_055162160.1">
    <property type="nucleotide sequence ID" value="NZ_CZAU01000044.1"/>
</dbReference>
<gene>
    <name evidence="3" type="ORF">ERS852520_03170</name>
</gene>
<dbReference type="InterPro" id="IPR027417">
    <property type="entry name" value="P-loop_NTPase"/>
</dbReference>
<feature type="domain" description="KAP NTPase" evidence="2">
    <location>
        <begin position="218"/>
        <end position="506"/>
    </location>
</feature>
<reference evidence="3 4" key="1">
    <citation type="submission" date="2015-09" db="EMBL/GenBank/DDBJ databases">
        <authorList>
            <consortium name="Pathogen Informatics"/>
        </authorList>
    </citation>
    <scope>NUCLEOTIDE SEQUENCE [LARGE SCALE GENOMIC DNA]</scope>
    <source>
        <strain evidence="3 4">2789STDY5834908</strain>
    </source>
</reference>
<dbReference type="SUPFAM" id="SSF52540">
    <property type="entry name" value="P-loop containing nucleoside triphosphate hydrolases"/>
    <property type="match status" value="1"/>
</dbReference>
<dbReference type="Gene3D" id="3.40.50.300">
    <property type="entry name" value="P-loop containing nucleotide triphosphate hydrolases"/>
    <property type="match status" value="1"/>
</dbReference>
<evidence type="ECO:0000313" key="4">
    <source>
        <dbReference type="Proteomes" id="UP000095564"/>
    </source>
</evidence>
<dbReference type="OrthoDB" id="88903at2"/>
<evidence type="ECO:0000256" key="1">
    <source>
        <dbReference type="SAM" id="Phobius"/>
    </source>
</evidence>
<dbReference type="AlphaFoldDB" id="A0A174TZM8"/>
<evidence type="ECO:0000313" key="3">
    <source>
        <dbReference type="EMBL" id="CUQ13911.1"/>
    </source>
</evidence>
<dbReference type="Proteomes" id="UP000095564">
    <property type="component" value="Unassembled WGS sequence"/>
</dbReference>
<accession>A0A174TZM8</accession>
<sequence>MDMNILNILENLPIFEWYFNHKNFILGIISLVLLVILITSVFWQLDEQLDDNFWGLVNKDKCLKDAIIIGSVLIIGMLLNAAGMELKLKLKHMPILLFFYCSILLFFIQWIEFVQYKNTRKKIIKITFNIYIKIVECTLLILTLMNRLESIELVVAVLSIIVMRFFDSVLDDEKKLEILNDDILKKDLPVEERNQLFPSRKRQLDSICAELNQFSSKQGPYAVAISGKWGTGKTSFVNVLKQELKHAEFVYVKCAIGYDVKAILNEMSLQIMKKFKENGIFLSQNGIIEQYFKKVSQFTSDMGYNRASKILEGFGSNVSKSYFENKHQMNIELESFYRITKKTIYFIVDDMDRILDNDMKNLLFKVVRESLDLKHCVTLFLVDYEQLLNENMSKEFLEKYVNYQYELCEVKYKEIVDYYLNVYLIDNFFNELNGKYMKDKFKEIRQYTLEGSAEIAYNITKQIKKLEGSEDSKKNKERIRWLKKTEKRLYNRMNNPRKVRRYLDSIEKMISMADYVWFQNDDFESNEYSKAKWTTYIIQIAFLRIFLNETYEAMIQAKDFHFFVNDEENNYIAGQVIDDLDQESLISGKESEVLRELVYNLYILDVDLYKSTHQRLLEEINRNEMKTENIIQYIHICMEYKIDFDRLNKVLDFVRKIDIEQTDVNDIIMEVIGGMNLNDYNLRGNKILKTARIIIDIKNRYRKRINKNIYDSYVEIKEREFVFSYKIYIINLLKLIYNHLDIEINDKVNTIDQLYDYIVKMNRKEPIIDIGENSKKIKYLNEYFKKVRKEIYIIQCDYARKNGLHFLKPVETMFNVFNILLEEPTNYNKDNDRNQKDINFSKVNEVIAILNRVNDIELKTDKQVLDAREKFIEIMRKIEMKFNDYSEVDKKNLVDIMDIIYNKLNKEAKNLGGYENEWKHFGIRLFRLKKYLRSDVMEKY</sequence>
<keyword evidence="1" id="KW-1133">Transmembrane helix</keyword>
<protein>
    <submittedName>
        <fullName evidence="3">Predicted P-loop ATPase</fullName>
    </submittedName>
</protein>
<feature type="transmembrane region" description="Helical" evidence="1">
    <location>
        <begin position="66"/>
        <end position="83"/>
    </location>
</feature>